<dbReference type="PANTHER" id="PTHR42941">
    <property type="entry name" value="SLL1037 PROTEIN"/>
    <property type="match status" value="1"/>
</dbReference>
<keyword evidence="1" id="KW-0732">Signal</keyword>
<dbReference type="Gene3D" id="3.40.190.10">
    <property type="entry name" value="Periplasmic binding protein-like II"/>
    <property type="match status" value="2"/>
</dbReference>
<gene>
    <name evidence="2" type="ORF">H074_37888</name>
</gene>
<keyword evidence="2" id="KW-0675">Receptor</keyword>
<dbReference type="InterPro" id="IPR011852">
    <property type="entry name" value="TRAP_TAXI"/>
</dbReference>
<feature type="chain" id="PRO_5038434585" evidence="1">
    <location>
        <begin position="25"/>
        <end position="315"/>
    </location>
</feature>
<protein>
    <submittedName>
        <fullName evidence="2">TRAP transport system solute receptor</fullName>
    </submittedName>
</protein>
<dbReference type="AlphaFoldDB" id="M2YQZ1"/>
<dbReference type="PATRIC" id="fig|1284240.4.peg.7727"/>
<name>M2YQZ1_9PSEU</name>
<organism evidence="2 3">
    <name type="scientific">Amycolatopsis decaplanina DSM 44594</name>
    <dbReference type="NCBI Taxonomy" id="1284240"/>
    <lineage>
        <taxon>Bacteria</taxon>
        <taxon>Bacillati</taxon>
        <taxon>Actinomycetota</taxon>
        <taxon>Actinomycetes</taxon>
        <taxon>Pseudonocardiales</taxon>
        <taxon>Pseudonocardiaceae</taxon>
        <taxon>Amycolatopsis</taxon>
    </lineage>
</organism>
<evidence type="ECO:0000313" key="2">
    <source>
        <dbReference type="EMBL" id="EME50734.1"/>
    </source>
</evidence>
<dbReference type="InterPro" id="IPR006311">
    <property type="entry name" value="TAT_signal"/>
</dbReference>
<reference evidence="2 3" key="1">
    <citation type="journal article" date="2013" name="Genome Announc.">
        <title>Draft Genome Sequence of Amycolatopsis decaplanina Strain DSM 44594T.</title>
        <authorList>
            <person name="Kaur N."/>
            <person name="Kumar S."/>
            <person name="Bala M."/>
            <person name="Raghava G.P."/>
            <person name="Mayilraj S."/>
        </authorList>
    </citation>
    <scope>NUCLEOTIDE SEQUENCE [LARGE SCALE GENOMIC DNA]</scope>
    <source>
        <strain evidence="2 3">DSM 44594</strain>
    </source>
</reference>
<sequence>MTMTVTRRTALLAGLATLAGCSTAGYRGPEREVVVAAGESGGFYLAFAELLAQQLNLAEPRLRATAVATEASVENLRRLRDGRADLGLVLGDVAESAFAGAEPFSVPIAFSAIGRVYENYHQLVVRADGGVRSLADLTGRPVAMGASGSGVAVFSTRLFARAEVPVKAKNLLLGEAINALAAHEVDALLWSGGIPTPALTELNRTTPITLLPLDSHLPALRAGYGPVYDQVHVPAQAYQGVGELRTIGVANLLLAAPSLPDDVAAAVARVLAGHAADLVPAAAVGTQFLDVRTLIGTGKVPLHPGAASAYRALHG</sequence>
<keyword evidence="3" id="KW-1185">Reference proteome</keyword>
<dbReference type="PANTHER" id="PTHR42941:SF1">
    <property type="entry name" value="SLL1037 PROTEIN"/>
    <property type="match status" value="1"/>
</dbReference>
<dbReference type="PROSITE" id="PS51257">
    <property type="entry name" value="PROKAR_LIPOPROTEIN"/>
    <property type="match status" value="1"/>
</dbReference>
<dbReference type="SUPFAM" id="SSF53850">
    <property type="entry name" value="Periplasmic binding protein-like II"/>
    <property type="match status" value="1"/>
</dbReference>
<evidence type="ECO:0000256" key="1">
    <source>
        <dbReference type="SAM" id="SignalP"/>
    </source>
</evidence>
<evidence type="ECO:0000313" key="3">
    <source>
        <dbReference type="Proteomes" id="UP000054226"/>
    </source>
</evidence>
<feature type="signal peptide" evidence="1">
    <location>
        <begin position="1"/>
        <end position="24"/>
    </location>
</feature>
<accession>M2YQZ1</accession>
<dbReference type="Proteomes" id="UP000054226">
    <property type="component" value="Unassembled WGS sequence"/>
</dbReference>
<proteinExistence type="predicted"/>
<dbReference type="NCBIfam" id="TIGR02122">
    <property type="entry name" value="TRAP_TAXI"/>
    <property type="match status" value="1"/>
</dbReference>
<dbReference type="PROSITE" id="PS51318">
    <property type="entry name" value="TAT"/>
    <property type="match status" value="1"/>
</dbReference>
<dbReference type="EMBL" id="AOHO01000084">
    <property type="protein sequence ID" value="EME50734.1"/>
    <property type="molecule type" value="Genomic_DNA"/>
</dbReference>
<comment type="caution">
    <text evidence="2">The sequence shown here is derived from an EMBL/GenBank/DDBJ whole genome shotgun (WGS) entry which is preliminary data.</text>
</comment>
<dbReference type="Pfam" id="PF16868">
    <property type="entry name" value="NMT1_3"/>
    <property type="match status" value="1"/>
</dbReference>